<keyword evidence="2" id="KW-1185">Reference proteome</keyword>
<dbReference type="WBParaSite" id="EN70_2557">
    <property type="protein sequence ID" value="EN70_2557"/>
    <property type="gene ID" value="EN70_2557"/>
</dbReference>
<organism evidence="2 3">
    <name type="scientific">Loa loa</name>
    <name type="common">Eye worm</name>
    <name type="synonym">Filaria loa</name>
    <dbReference type="NCBI Taxonomy" id="7209"/>
    <lineage>
        <taxon>Eukaryota</taxon>
        <taxon>Metazoa</taxon>
        <taxon>Ecdysozoa</taxon>
        <taxon>Nematoda</taxon>
        <taxon>Chromadorea</taxon>
        <taxon>Rhabditida</taxon>
        <taxon>Spirurina</taxon>
        <taxon>Spiruromorpha</taxon>
        <taxon>Filarioidea</taxon>
        <taxon>Onchocercidae</taxon>
        <taxon>Loa</taxon>
    </lineage>
</organism>
<gene>
    <name evidence="1 3" type="ORF">LOAG_02373</name>
</gene>
<proteinExistence type="predicted"/>
<dbReference type="OrthoDB" id="6352295at2759"/>
<dbReference type="CTD" id="9939766"/>
<evidence type="ECO:0000313" key="1">
    <source>
        <dbReference type="EMBL" id="EFO26105.1"/>
    </source>
</evidence>
<sequence length="102" mass="11843">MKEKYNGSKLRQLDKLIVKAKRKLNPVIAEVNLPTAEMDRHELSELEKKAREEILKDAVSGVRRYEKIGPQGWKRPNCLRTNKEFLERILRSTGPKPSTTNE</sequence>
<dbReference type="PANTHER" id="PTHR34769:SF1">
    <property type="entry name" value="RNA POLYMERASE I AND III SUBUNIT D"/>
    <property type="match status" value="1"/>
</dbReference>
<name>A0A1I7VHB9_LOALO</name>
<dbReference type="Proteomes" id="UP000095285">
    <property type="component" value="Unassembled WGS sequence"/>
</dbReference>
<accession>A0A1S0U6U7</accession>
<protein>
    <submittedName>
        <fullName evidence="1 3">Uncharacterized protein</fullName>
    </submittedName>
</protein>
<dbReference type="AlphaFoldDB" id="A0A1I7VHB9"/>
<dbReference type="PANTHER" id="PTHR34769">
    <property type="entry name" value="RCG42593, ISOFORM CRA_A"/>
    <property type="match status" value="1"/>
</dbReference>
<evidence type="ECO:0000313" key="3">
    <source>
        <dbReference type="WBParaSite" id="EN70_2557"/>
    </source>
</evidence>
<reference evidence="3" key="2">
    <citation type="submission" date="2016-11" db="UniProtKB">
        <authorList>
            <consortium name="WormBaseParasite"/>
        </authorList>
    </citation>
    <scope>IDENTIFICATION</scope>
</reference>
<dbReference type="GeneID" id="9939766"/>
<reference evidence="1 2" key="1">
    <citation type="submission" date="2012-04" db="EMBL/GenBank/DDBJ databases">
        <title>The Genome Sequence of Loa loa.</title>
        <authorList>
            <consortium name="The Broad Institute Genome Sequencing Platform"/>
            <consortium name="Broad Institute Genome Sequencing Center for Infectious Disease"/>
            <person name="Nutman T.B."/>
            <person name="Fink D.L."/>
            <person name="Russ C."/>
            <person name="Young S."/>
            <person name="Zeng Q."/>
            <person name="Gargeya S."/>
            <person name="Alvarado L."/>
            <person name="Berlin A."/>
            <person name="Chapman S.B."/>
            <person name="Chen Z."/>
            <person name="Freedman E."/>
            <person name="Gellesch M."/>
            <person name="Goldberg J."/>
            <person name="Griggs A."/>
            <person name="Gujja S."/>
            <person name="Heilman E.R."/>
            <person name="Heiman D."/>
            <person name="Howarth C."/>
            <person name="Mehta T."/>
            <person name="Neiman D."/>
            <person name="Pearson M."/>
            <person name="Roberts A."/>
            <person name="Saif S."/>
            <person name="Shea T."/>
            <person name="Shenoy N."/>
            <person name="Sisk P."/>
            <person name="Stolte C."/>
            <person name="Sykes S."/>
            <person name="White J."/>
            <person name="Yandava C."/>
            <person name="Haas B."/>
            <person name="Henn M.R."/>
            <person name="Nusbaum C."/>
            <person name="Birren B."/>
        </authorList>
    </citation>
    <scope>NUCLEOTIDE SEQUENCE [LARGE SCALE GENOMIC DNA]</scope>
</reference>
<dbReference type="EMBL" id="JH712371">
    <property type="protein sequence ID" value="EFO26105.1"/>
    <property type="molecule type" value="Genomic_DNA"/>
</dbReference>
<dbReference type="OMA" id="RYEKIGP"/>
<dbReference type="RefSeq" id="XP_003137959.1">
    <property type="nucleotide sequence ID" value="XM_003137911.2"/>
</dbReference>
<dbReference type="InParanoid" id="A0A1I7VHB9"/>
<dbReference type="InterPro" id="IPR038948">
    <property type="entry name" value="POLR1D-like"/>
</dbReference>
<accession>A0A1I7VHB9</accession>
<evidence type="ECO:0000313" key="2">
    <source>
        <dbReference type="Proteomes" id="UP000095285"/>
    </source>
</evidence>
<dbReference type="KEGG" id="loa:LOAG_02373"/>